<evidence type="ECO:0000256" key="3">
    <source>
        <dbReference type="ARBA" id="ARBA00022692"/>
    </source>
</evidence>
<dbReference type="PROSITE" id="PS50850">
    <property type="entry name" value="MFS"/>
    <property type="match status" value="1"/>
</dbReference>
<feature type="transmembrane region" description="Helical" evidence="6">
    <location>
        <begin position="281"/>
        <end position="310"/>
    </location>
</feature>
<dbReference type="InterPro" id="IPR020846">
    <property type="entry name" value="MFS_dom"/>
</dbReference>
<keyword evidence="5 6" id="KW-0472">Membrane</keyword>
<organism evidence="8 9">
    <name type="scientific">Candidatus Ventrousia excrementavium</name>
    <dbReference type="NCBI Taxonomy" id="2840961"/>
    <lineage>
        <taxon>Bacteria</taxon>
        <taxon>Bacillati</taxon>
        <taxon>Bacillota</taxon>
        <taxon>Clostridia</taxon>
        <taxon>Eubacteriales</taxon>
        <taxon>Clostridiaceae</taxon>
        <taxon>Clostridiaceae incertae sedis</taxon>
        <taxon>Candidatus Ventrousia</taxon>
    </lineage>
</organism>
<name>A0A9D1IUV8_9CLOT</name>
<comment type="caution">
    <text evidence="8">The sequence shown here is derived from an EMBL/GenBank/DDBJ whole genome shotgun (WGS) entry which is preliminary data.</text>
</comment>
<protein>
    <submittedName>
        <fullName evidence="8">MFS transporter</fullName>
    </submittedName>
</protein>
<sequence length="405" mass="42260">MSIKLKREGYGLAMTLGHLCCDINGGALPAILPFLMVERGISYSAAAGLTFALSSLGSLIQPIFGNMADKHSRPWMMSVGIILAGCGVSLLGFLNSYWAMFLAVMLTGIGSALFHPDGGRMANYVAGEKKGRGLSNFSVGGNLGGAIGPMLVVFGITTFGLRGTAILAVPSVLMGGFLLMQSRELAAFAQEGSNATKVAMQAGQKDDWRSFFKLTGVVFLRSTISTGMTTFIPLFWLNVLMQSESVSSTTTTIISIAGSVSTLIGGRLADRYGFNRVIRTGLVCVIPCMIVVILSRSVILSTIMLVPMAMTLYLAFSPSVALGQKLVPNHIGLASGITMGLASSFGGVVSPVLGRIGDSTGLPVVLWILVGTAVLACVGSFFVPDAPPAVQAVPQEEKTNSQAAS</sequence>
<dbReference type="PANTHER" id="PTHR43129">
    <property type="entry name" value="FOSMIDOMYCIN RESISTANCE PROTEIN"/>
    <property type="match status" value="1"/>
</dbReference>
<keyword evidence="4 6" id="KW-1133">Transmembrane helix</keyword>
<proteinExistence type="predicted"/>
<feature type="transmembrane region" description="Helical" evidence="6">
    <location>
        <begin position="134"/>
        <end position="157"/>
    </location>
</feature>
<accession>A0A9D1IUV8</accession>
<comment type="subcellular location">
    <subcellularLocation>
        <location evidence="1">Cell membrane</location>
        <topology evidence="1">Multi-pass membrane protein</topology>
    </subcellularLocation>
</comment>
<evidence type="ECO:0000259" key="7">
    <source>
        <dbReference type="PROSITE" id="PS50850"/>
    </source>
</evidence>
<feature type="transmembrane region" description="Helical" evidence="6">
    <location>
        <begin position="218"/>
        <end position="237"/>
    </location>
</feature>
<dbReference type="CDD" id="cd17478">
    <property type="entry name" value="MFS_FsR"/>
    <property type="match status" value="1"/>
</dbReference>
<feature type="transmembrane region" description="Helical" evidence="6">
    <location>
        <begin position="75"/>
        <end position="91"/>
    </location>
</feature>
<dbReference type="EMBL" id="DVMR01000052">
    <property type="protein sequence ID" value="HIU43973.1"/>
    <property type="molecule type" value="Genomic_DNA"/>
</dbReference>
<evidence type="ECO:0000256" key="5">
    <source>
        <dbReference type="ARBA" id="ARBA00023136"/>
    </source>
</evidence>
<feature type="transmembrane region" description="Helical" evidence="6">
    <location>
        <begin position="330"/>
        <end position="352"/>
    </location>
</feature>
<feature type="transmembrane region" description="Helical" evidence="6">
    <location>
        <begin position="364"/>
        <end position="383"/>
    </location>
</feature>
<dbReference type="Pfam" id="PF07690">
    <property type="entry name" value="MFS_1"/>
    <property type="match status" value="1"/>
</dbReference>
<dbReference type="GO" id="GO:0022857">
    <property type="term" value="F:transmembrane transporter activity"/>
    <property type="evidence" value="ECO:0007669"/>
    <property type="project" value="InterPro"/>
</dbReference>
<reference evidence="8" key="1">
    <citation type="submission" date="2020-10" db="EMBL/GenBank/DDBJ databases">
        <authorList>
            <person name="Gilroy R."/>
        </authorList>
    </citation>
    <scope>NUCLEOTIDE SEQUENCE</scope>
    <source>
        <strain evidence="8">CHK191-8634</strain>
    </source>
</reference>
<dbReference type="GO" id="GO:0005886">
    <property type="term" value="C:plasma membrane"/>
    <property type="evidence" value="ECO:0007669"/>
    <property type="project" value="UniProtKB-SubCell"/>
</dbReference>
<feature type="transmembrane region" description="Helical" evidence="6">
    <location>
        <begin position="249"/>
        <end position="269"/>
    </location>
</feature>
<dbReference type="AlphaFoldDB" id="A0A9D1IUV8"/>
<feature type="transmembrane region" description="Helical" evidence="6">
    <location>
        <begin position="97"/>
        <end position="114"/>
    </location>
</feature>
<evidence type="ECO:0000313" key="8">
    <source>
        <dbReference type="EMBL" id="HIU43973.1"/>
    </source>
</evidence>
<dbReference type="Gene3D" id="1.20.1250.20">
    <property type="entry name" value="MFS general substrate transporter like domains"/>
    <property type="match status" value="2"/>
</dbReference>
<evidence type="ECO:0000256" key="4">
    <source>
        <dbReference type="ARBA" id="ARBA00022989"/>
    </source>
</evidence>
<evidence type="ECO:0000256" key="6">
    <source>
        <dbReference type="SAM" id="Phobius"/>
    </source>
</evidence>
<feature type="transmembrane region" description="Helical" evidence="6">
    <location>
        <begin position="41"/>
        <end position="63"/>
    </location>
</feature>
<feature type="domain" description="Major facilitator superfamily (MFS) profile" evidence="7">
    <location>
        <begin position="10"/>
        <end position="388"/>
    </location>
</feature>
<dbReference type="PANTHER" id="PTHR43129:SF1">
    <property type="entry name" value="FOSMIDOMYCIN RESISTANCE PROTEIN"/>
    <property type="match status" value="1"/>
</dbReference>
<dbReference type="InterPro" id="IPR011701">
    <property type="entry name" value="MFS"/>
</dbReference>
<feature type="transmembrane region" description="Helical" evidence="6">
    <location>
        <begin position="12"/>
        <end position="35"/>
    </location>
</feature>
<dbReference type="Proteomes" id="UP000824073">
    <property type="component" value="Unassembled WGS sequence"/>
</dbReference>
<keyword evidence="3 6" id="KW-0812">Transmembrane</keyword>
<keyword evidence="2" id="KW-0813">Transport</keyword>
<evidence type="ECO:0000313" key="9">
    <source>
        <dbReference type="Proteomes" id="UP000824073"/>
    </source>
</evidence>
<dbReference type="SUPFAM" id="SSF103473">
    <property type="entry name" value="MFS general substrate transporter"/>
    <property type="match status" value="1"/>
</dbReference>
<evidence type="ECO:0000256" key="2">
    <source>
        <dbReference type="ARBA" id="ARBA00022448"/>
    </source>
</evidence>
<feature type="transmembrane region" description="Helical" evidence="6">
    <location>
        <begin position="163"/>
        <end position="180"/>
    </location>
</feature>
<gene>
    <name evidence="8" type="ORF">IAB67_06725</name>
</gene>
<dbReference type="InterPro" id="IPR036259">
    <property type="entry name" value="MFS_trans_sf"/>
</dbReference>
<evidence type="ECO:0000256" key="1">
    <source>
        <dbReference type="ARBA" id="ARBA00004651"/>
    </source>
</evidence>
<reference evidence="8" key="2">
    <citation type="journal article" date="2021" name="PeerJ">
        <title>Extensive microbial diversity within the chicken gut microbiome revealed by metagenomics and culture.</title>
        <authorList>
            <person name="Gilroy R."/>
            <person name="Ravi A."/>
            <person name="Getino M."/>
            <person name="Pursley I."/>
            <person name="Horton D.L."/>
            <person name="Alikhan N.F."/>
            <person name="Baker D."/>
            <person name="Gharbi K."/>
            <person name="Hall N."/>
            <person name="Watson M."/>
            <person name="Adriaenssens E.M."/>
            <person name="Foster-Nyarko E."/>
            <person name="Jarju S."/>
            <person name="Secka A."/>
            <person name="Antonio M."/>
            <person name="Oren A."/>
            <person name="Chaudhuri R.R."/>
            <person name="La Ragione R."/>
            <person name="Hildebrand F."/>
            <person name="Pallen M.J."/>
        </authorList>
    </citation>
    <scope>NUCLEOTIDE SEQUENCE</scope>
    <source>
        <strain evidence="8">CHK191-8634</strain>
    </source>
</reference>